<evidence type="ECO:0000256" key="1">
    <source>
        <dbReference type="ARBA" id="ARBA00004613"/>
    </source>
</evidence>
<keyword evidence="8" id="KW-1185">Reference proteome</keyword>
<sequence length="165" mass="19637">MGKVVLSHLIIKFIFLFITLNHLQQLVYAADPELMMNMRKGTISNCFMKPVTVYIKSDVNNLRFHCKSKDDDLGEVRRNAGEEYDIHFCLNIWRSTLYFCHFYLGWKQRVMDVFATKNKHDPDYCFSTAYSATVDCYWLIREDGFYVAKFKNPGPNDWLKKFDWE</sequence>
<dbReference type="EMBL" id="JAUHHV010000001">
    <property type="protein sequence ID" value="KAK1436192.1"/>
    <property type="molecule type" value="Genomic_DNA"/>
</dbReference>
<gene>
    <name evidence="7" type="ORF">QVD17_01970</name>
</gene>
<keyword evidence="5 6" id="KW-0732">Signal</keyword>
<dbReference type="Pfam" id="PF05938">
    <property type="entry name" value="Self-incomp_S1"/>
    <property type="match status" value="1"/>
</dbReference>
<keyword evidence="3 6" id="KW-0713">Self-incompatibility</keyword>
<keyword evidence="4 6" id="KW-0964">Secreted</keyword>
<dbReference type="Proteomes" id="UP001229421">
    <property type="component" value="Unassembled WGS sequence"/>
</dbReference>
<accession>A0AAD8L7C5</accession>
<dbReference type="AlphaFoldDB" id="A0AAD8L7C5"/>
<proteinExistence type="inferred from homology"/>
<protein>
    <recommendedName>
        <fullName evidence="6">S-protein homolog</fullName>
    </recommendedName>
</protein>
<name>A0AAD8L7C5_TARER</name>
<comment type="caution">
    <text evidence="7">The sequence shown here is derived from an EMBL/GenBank/DDBJ whole genome shotgun (WGS) entry which is preliminary data.</text>
</comment>
<evidence type="ECO:0000256" key="3">
    <source>
        <dbReference type="ARBA" id="ARBA00022471"/>
    </source>
</evidence>
<evidence type="ECO:0000256" key="2">
    <source>
        <dbReference type="ARBA" id="ARBA00005581"/>
    </source>
</evidence>
<dbReference type="GO" id="GO:0060320">
    <property type="term" value="P:rejection of self pollen"/>
    <property type="evidence" value="ECO:0007669"/>
    <property type="project" value="UniProtKB-KW"/>
</dbReference>
<evidence type="ECO:0000256" key="5">
    <source>
        <dbReference type="ARBA" id="ARBA00022729"/>
    </source>
</evidence>
<evidence type="ECO:0000313" key="8">
    <source>
        <dbReference type="Proteomes" id="UP001229421"/>
    </source>
</evidence>
<evidence type="ECO:0000256" key="6">
    <source>
        <dbReference type="RuleBase" id="RU367044"/>
    </source>
</evidence>
<reference evidence="7" key="1">
    <citation type="journal article" date="2023" name="bioRxiv">
        <title>Improved chromosome-level genome assembly for marigold (Tagetes erecta).</title>
        <authorList>
            <person name="Jiang F."/>
            <person name="Yuan L."/>
            <person name="Wang S."/>
            <person name="Wang H."/>
            <person name="Xu D."/>
            <person name="Wang A."/>
            <person name="Fan W."/>
        </authorList>
    </citation>
    <scope>NUCLEOTIDE SEQUENCE</scope>
    <source>
        <strain evidence="7">WSJ</strain>
        <tissue evidence="7">Leaf</tissue>
    </source>
</reference>
<feature type="signal peptide" evidence="6">
    <location>
        <begin position="1"/>
        <end position="29"/>
    </location>
</feature>
<comment type="similarity">
    <text evidence="2 6">Belongs to the plant self-incompatibility (S1) protein family.</text>
</comment>
<feature type="chain" id="PRO_5041774569" description="S-protein homolog" evidence="6">
    <location>
        <begin position="30"/>
        <end position="165"/>
    </location>
</feature>
<comment type="subcellular location">
    <subcellularLocation>
        <location evidence="1 6">Secreted</location>
    </subcellularLocation>
</comment>
<evidence type="ECO:0000256" key="4">
    <source>
        <dbReference type="ARBA" id="ARBA00022525"/>
    </source>
</evidence>
<dbReference type="PANTHER" id="PTHR31232:SF155">
    <property type="entry name" value="PLANT SELF-INCOMPATIBILITY PROTEIN S1 FAMILY"/>
    <property type="match status" value="1"/>
</dbReference>
<organism evidence="7 8">
    <name type="scientific">Tagetes erecta</name>
    <name type="common">African marigold</name>
    <dbReference type="NCBI Taxonomy" id="13708"/>
    <lineage>
        <taxon>Eukaryota</taxon>
        <taxon>Viridiplantae</taxon>
        <taxon>Streptophyta</taxon>
        <taxon>Embryophyta</taxon>
        <taxon>Tracheophyta</taxon>
        <taxon>Spermatophyta</taxon>
        <taxon>Magnoliopsida</taxon>
        <taxon>eudicotyledons</taxon>
        <taxon>Gunneridae</taxon>
        <taxon>Pentapetalae</taxon>
        <taxon>asterids</taxon>
        <taxon>campanulids</taxon>
        <taxon>Asterales</taxon>
        <taxon>Asteraceae</taxon>
        <taxon>Asteroideae</taxon>
        <taxon>Heliantheae alliance</taxon>
        <taxon>Tageteae</taxon>
        <taxon>Tagetes</taxon>
    </lineage>
</organism>
<dbReference type="PANTHER" id="PTHR31232">
    <property type="match status" value="1"/>
</dbReference>
<evidence type="ECO:0000313" key="7">
    <source>
        <dbReference type="EMBL" id="KAK1436192.1"/>
    </source>
</evidence>
<dbReference type="InterPro" id="IPR010264">
    <property type="entry name" value="Self-incomp_S1"/>
</dbReference>
<dbReference type="GO" id="GO:0005576">
    <property type="term" value="C:extracellular region"/>
    <property type="evidence" value="ECO:0007669"/>
    <property type="project" value="UniProtKB-SubCell"/>
</dbReference>